<proteinExistence type="predicted"/>
<dbReference type="EMBL" id="CP073347">
    <property type="protein sequence ID" value="UTW13050.1"/>
    <property type="molecule type" value="Genomic_DNA"/>
</dbReference>
<dbReference type="CDD" id="cd13641">
    <property type="entry name" value="PBP2_HisX_like"/>
    <property type="match status" value="1"/>
</dbReference>
<sequence length="334" mass="36296">MLKQKAVVSILALLACASANASCNKEQPIQIANMTFASASIVAHIESKIIGDGFGCNVELVPGDTVTTATTMAKKGAPDVGPEMWTTNISAILAEGEHSGNLVVAGDIISSGGVEGWWIPKYLSEQYPDFKSVADMPRYAELFSDPNEPEKGRFYNCPPGWGCEIVNHNLFKAYGLGDSYSIFSPGSGAALDATIASAYKRKKPWIGYYWGPTAILGKYDMVQLEMNPHDPELDACNSNPECAKPHAGAFSNVRVVTAVSSSLKASDPDIYQFLSQVSMDLDTYNAILSWSDENKKDPNETAEYFIENYASVWEKWVPAHVATRLKNTQDQAGQ</sequence>
<dbReference type="Proteomes" id="UP001058461">
    <property type="component" value="Chromosome"/>
</dbReference>
<evidence type="ECO:0000259" key="2">
    <source>
        <dbReference type="Pfam" id="PF04069"/>
    </source>
</evidence>
<dbReference type="RefSeq" id="WP_255855213.1">
    <property type="nucleotide sequence ID" value="NZ_CP073347.1"/>
</dbReference>
<accession>A0ABY5HKY0</accession>
<name>A0ABY5HKY0_9GAMM</name>
<dbReference type="InterPro" id="IPR007210">
    <property type="entry name" value="ABC_Gly_betaine_transp_sub-bd"/>
</dbReference>
<reference evidence="3" key="1">
    <citation type="submission" date="2021-04" db="EMBL/GenBank/DDBJ databases">
        <title>Oceanospirillales bacteria with DddD are important DMSP degraders in coastal seawater.</title>
        <authorList>
            <person name="Liu J."/>
        </authorList>
    </citation>
    <scope>NUCLEOTIDE SEQUENCE</scope>
    <source>
        <strain evidence="3">D13-1</strain>
    </source>
</reference>
<dbReference type="Gene3D" id="3.40.190.10">
    <property type="entry name" value="Periplasmic binding protein-like II"/>
    <property type="match status" value="1"/>
</dbReference>
<dbReference type="PROSITE" id="PS51257">
    <property type="entry name" value="PROKAR_LIPOPROTEIN"/>
    <property type="match status" value="1"/>
</dbReference>
<feature type="domain" description="ABC-type glycine betaine transport system substrate-binding" evidence="2">
    <location>
        <begin position="28"/>
        <end position="307"/>
    </location>
</feature>
<evidence type="ECO:0000313" key="4">
    <source>
        <dbReference type="Proteomes" id="UP001058461"/>
    </source>
</evidence>
<organism evidence="3 4">
    <name type="scientific">Marinobacterium rhizophilum</name>
    <dbReference type="NCBI Taxonomy" id="420402"/>
    <lineage>
        <taxon>Bacteria</taxon>
        <taxon>Pseudomonadati</taxon>
        <taxon>Pseudomonadota</taxon>
        <taxon>Gammaproteobacteria</taxon>
        <taxon>Oceanospirillales</taxon>
        <taxon>Oceanospirillaceae</taxon>
        <taxon>Marinobacterium</taxon>
    </lineage>
</organism>
<keyword evidence="4" id="KW-1185">Reference proteome</keyword>
<evidence type="ECO:0000313" key="3">
    <source>
        <dbReference type="EMBL" id="UTW13050.1"/>
    </source>
</evidence>
<dbReference type="SUPFAM" id="SSF53850">
    <property type="entry name" value="Periplasmic binding protein-like II"/>
    <property type="match status" value="1"/>
</dbReference>
<gene>
    <name evidence="3" type="ORF">KDW95_05150</name>
</gene>
<keyword evidence="1" id="KW-0732">Signal</keyword>
<evidence type="ECO:0000256" key="1">
    <source>
        <dbReference type="SAM" id="SignalP"/>
    </source>
</evidence>
<dbReference type="Pfam" id="PF04069">
    <property type="entry name" value="OpuAC"/>
    <property type="match status" value="1"/>
</dbReference>
<feature type="signal peptide" evidence="1">
    <location>
        <begin position="1"/>
        <end position="21"/>
    </location>
</feature>
<feature type="chain" id="PRO_5046447085" evidence="1">
    <location>
        <begin position="22"/>
        <end position="334"/>
    </location>
</feature>
<protein>
    <submittedName>
        <fullName evidence="3">ABC transporter substrate-binding protein</fullName>
    </submittedName>
</protein>
<dbReference type="Gene3D" id="3.40.190.100">
    <property type="entry name" value="Glycine betaine-binding periplasmic protein, domain 2"/>
    <property type="match status" value="1"/>
</dbReference>